<comment type="caution">
    <text evidence="1">The sequence shown here is derived from an EMBL/GenBank/DDBJ whole genome shotgun (WGS) entry which is preliminary data.</text>
</comment>
<organism evidence="1 2">
    <name type="scientific">Tanacetum coccineum</name>
    <dbReference type="NCBI Taxonomy" id="301880"/>
    <lineage>
        <taxon>Eukaryota</taxon>
        <taxon>Viridiplantae</taxon>
        <taxon>Streptophyta</taxon>
        <taxon>Embryophyta</taxon>
        <taxon>Tracheophyta</taxon>
        <taxon>Spermatophyta</taxon>
        <taxon>Magnoliopsida</taxon>
        <taxon>eudicotyledons</taxon>
        <taxon>Gunneridae</taxon>
        <taxon>Pentapetalae</taxon>
        <taxon>asterids</taxon>
        <taxon>campanulids</taxon>
        <taxon>Asterales</taxon>
        <taxon>Asteraceae</taxon>
        <taxon>Asteroideae</taxon>
        <taxon>Anthemideae</taxon>
        <taxon>Anthemidinae</taxon>
        <taxon>Tanacetum</taxon>
    </lineage>
</organism>
<sequence>MVKPVWNNAQRVNHQNFAKKTHPFAKKNMVPKAVLMKSGLISINTARQVNTAHSKTIVNAARPMSYLSKIAHSTVKRTIHKNTTFKTSNFNQRVNTVRGKNVNTARPKAVVNAIKGNNVNAGNPQIDLHDQGVIDSGCSRHMTENMSYLTDYEDIFEYRCTLILWQGELYQKTDHVFTFIEVIRMVRLGMIKRSKCENKGIVPTEMELVLEYTQQGASHEVSEHLKMEMEIPCVKASANSVIIFFFTSAQDGNRLLDDERLCLDDDLKKAHDQNQNKSK</sequence>
<dbReference type="EMBL" id="BQNB010018489">
    <property type="protein sequence ID" value="GJT74990.1"/>
    <property type="molecule type" value="Genomic_DNA"/>
</dbReference>
<gene>
    <name evidence="1" type="ORF">Tco_1041715</name>
</gene>
<accession>A0ABQ5GGX6</accession>
<evidence type="ECO:0000313" key="2">
    <source>
        <dbReference type="Proteomes" id="UP001151760"/>
    </source>
</evidence>
<evidence type="ECO:0000313" key="1">
    <source>
        <dbReference type="EMBL" id="GJT74990.1"/>
    </source>
</evidence>
<protein>
    <submittedName>
        <fullName evidence="1">Uncharacterized protein</fullName>
    </submittedName>
</protein>
<keyword evidence="2" id="KW-1185">Reference proteome</keyword>
<proteinExistence type="predicted"/>
<reference evidence="1" key="1">
    <citation type="journal article" date="2022" name="Int. J. Mol. Sci.">
        <title>Draft Genome of Tanacetum Coccineum: Genomic Comparison of Closely Related Tanacetum-Family Plants.</title>
        <authorList>
            <person name="Yamashiro T."/>
            <person name="Shiraishi A."/>
            <person name="Nakayama K."/>
            <person name="Satake H."/>
        </authorList>
    </citation>
    <scope>NUCLEOTIDE SEQUENCE</scope>
</reference>
<name>A0ABQ5GGX6_9ASTR</name>
<reference evidence="1" key="2">
    <citation type="submission" date="2022-01" db="EMBL/GenBank/DDBJ databases">
        <authorList>
            <person name="Yamashiro T."/>
            <person name="Shiraishi A."/>
            <person name="Satake H."/>
            <person name="Nakayama K."/>
        </authorList>
    </citation>
    <scope>NUCLEOTIDE SEQUENCE</scope>
</reference>
<dbReference type="Proteomes" id="UP001151760">
    <property type="component" value="Unassembled WGS sequence"/>
</dbReference>